<comment type="caution">
    <text evidence="2">The sequence shown here is derived from an EMBL/GenBank/DDBJ whole genome shotgun (WGS) entry which is preliminary data.</text>
</comment>
<protein>
    <recommendedName>
        <fullName evidence="4">DoxX family protein</fullName>
    </recommendedName>
</protein>
<feature type="transmembrane region" description="Helical" evidence="1">
    <location>
        <begin position="7"/>
        <end position="25"/>
    </location>
</feature>
<dbReference type="AlphaFoldDB" id="A0A1F7TLQ0"/>
<evidence type="ECO:0000256" key="1">
    <source>
        <dbReference type="SAM" id="Phobius"/>
    </source>
</evidence>
<evidence type="ECO:0000313" key="2">
    <source>
        <dbReference type="EMBL" id="OGL66548.1"/>
    </source>
</evidence>
<dbReference type="Proteomes" id="UP000177885">
    <property type="component" value="Unassembled WGS sequence"/>
</dbReference>
<proteinExistence type="predicted"/>
<dbReference type="EMBL" id="MGDT01000007">
    <property type="protein sequence ID" value="OGL66548.1"/>
    <property type="molecule type" value="Genomic_DNA"/>
</dbReference>
<keyword evidence="1" id="KW-0472">Membrane</keyword>
<evidence type="ECO:0000313" key="3">
    <source>
        <dbReference type="Proteomes" id="UP000177885"/>
    </source>
</evidence>
<sequence length="127" mass="13916">MTKPSAYHIMRVAMGITFAWIGILIFKEPEFWGGFVQPWAAGLLPVPLKEAMIGTAVLDLAIGLLLLVDAFVWIVALVATLHLGLVITVSGIDSVTVRDIGLLGAAIMLFWEDAPESLKAKFRRFQH</sequence>
<keyword evidence="1" id="KW-1133">Transmembrane helix</keyword>
<accession>A0A1F7TLQ0</accession>
<keyword evidence="1" id="KW-0812">Transmembrane</keyword>
<gene>
    <name evidence="2" type="ORF">A2856_02555</name>
</gene>
<feature type="transmembrane region" description="Helical" evidence="1">
    <location>
        <begin position="60"/>
        <end position="83"/>
    </location>
</feature>
<organism evidence="2 3">
    <name type="scientific">Candidatus Uhrbacteria bacterium RIFCSPHIGHO2_01_FULL_63_20</name>
    <dbReference type="NCBI Taxonomy" id="1802385"/>
    <lineage>
        <taxon>Bacteria</taxon>
        <taxon>Candidatus Uhriibacteriota</taxon>
    </lineage>
</organism>
<reference evidence="2 3" key="1">
    <citation type="journal article" date="2016" name="Nat. Commun.">
        <title>Thousands of microbial genomes shed light on interconnected biogeochemical processes in an aquifer system.</title>
        <authorList>
            <person name="Anantharaman K."/>
            <person name="Brown C.T."/>
            <person name="Hug L.A."/>
            <person name="Sharon I."/>
            <person name="Castelle C.J."/>
            <person name="Probst A.J."/>
            <person name="Thomas B.C."/>
            <person name="Singh A."/>
            <person name="Wilkins M.J."/>
            <person name="Karaoz U."/>
            <person name="Brodie E.L."/>
            <person name="Williams K.H."/>
            <person name="Hubbard S.S."/>
            <person name="Banfield J.F."/>
        </authorList>
    </citation>
    <scope>NUCLEOTIDE SEQUENCE [LARGE SCALE GENOMIC DNA]</scope>
</reference>
<evidence type="ECO:0008006" key="4">
    <source>
        <dbReference type="Google" id="ProtNLM"/>
    </source>
</evidence>
<name>A0A1F7TLQ0_9BACT</name>
<dbReference type="STRING" id="1802385.A2856_02555"/>